<name>A0A7W8NFJ3_9DEIO</name>
<dbReference type="AlphaFoldDB" id="A0A7W8NFJ3"/>
<dbReference type="RefSeq" id="WP_184128152.1">
    <property type="nucleotide sequence ID" value="NZ_JACHFL010000002.1"/>
</dbReference>
<evidence type="ECO:0000313" key="1">
    <source>
        <dbReference type="EMBL" id="MBB5362027.1"/>
    </source>
</evidence>
<sequence length="143" mass="16073">MDSKPSPSEVNPQWVTPILSPEQWILVPGAVVKALELCGVNDVITMHGWTESEFADCPEFESLQWVDVWVMPADLINVIAQREALGFTLGRDDWWIRGCSSAPFELLCCHESDVHLETVNLQLADQFRMVFSGCGLDLRQVVN</sequence>
<accession>A0A7W8NFJ3</accession>
<organism evidence="1 2">
    <name type="scientific">Deinococcus humi</name>
    <dbReference type="NCBI Taxonomy" id="662880"/>
    <lineage>
        <taxon>Bacteria</taxon>
        <taxon>Thermotogati</taxon>
        <taxon>Deinococcota</taxon>
        <taxon>Deinococci</taxon>
        <taxon>Deinococcales</taxon>
        <taxon>Deinococcaceae</taxon>
        <taxon>Deinococcus</taxon>
    </lineage>
</organism>
<gene>
    <name evidence="1" type="ORF">HNQ08_001112</name>
</gene>
<proteinExistence type="predicted"/>
<dbReference type="Proteomes" id="UP000552709">
    <property type="component" value="Unassembled WGS sequence"/>
</dbReference>
<reference evidence="1 2" key="1">
    <citation type="submission" date="2020-08" db="EMBL/GenBank/DDBJ databases">
        <title>Genomic Encyclopedia of Type Strains, Phase IV (KMG-IV): sequencing the most valuable type-strain genomes for metagenomic binning, comparative biology and taxonomic classification.</title>
        <authorList>
            <person name="Goeker M."/>
        </authorList>
    </citation>
    <scope>NUCLEOTIDE SEQUENCE [LARGE SCALE GENOMIC DNA]</scope>
    <source>
        <strain evidence="1 2">DSM 27939</strain>
    </source>
</reference>
<protein>
    <submittedName>
        <fullName evidence="1">Uncharacterized protein</fullName>
    </submittedName>
</protein>
<keyword evidence="2" id="KW-1185">Reference proteome</keyword>
<dbReference type="EMBL" id="JACHFL010000002">
    <property type="protein sequence ID" value="MBB5362027.1"/>
    <property type="molecule type" value="Genomic_DNA"/>
</dbReference>
<evidence type="ECO:0000313" key="2">
    <source>
        <dbReference type="Proteomes" id="UP000552709"/>
    </source>
</evidence>
<comment type="caution">
    <text evidence="1">The sequence shown here is derived from an EMBL/GenBank/DDBJ whole genome shotgun (WGS) entry which is preliminary data.</text>
</comment>